<feature type="transmembrane region" description="Helical" evidence="1">
    <location>
        <begin position="6"/>
        <end position="24"/>
    </location>
</feature>
<dbReference type="Proteomes" id="UP000198304">
    <property type="component" value="Unassembled WGS sequence"/>
</dbReference>
<keyword evidence="1" id="KW-0812">Transmembrane</keyword>
<protein>
    <submittedName>
        <fullName evidence="2">Uncharacterized protein</fullName>
    </submittedName>
</protein>
<evidence type="ECO:0000256" key="1">
    <source>
        <dbReference type="SAM" id="Phobius"/>
    </source>
</evidence>
<proteinExistence type="predicted"/>
<reference evidence="2 3" key="1">
    <citation type="submission" date="2017-06" db="EMBL/GenBank/DDBJ databases">
        <authorList>
            <person name="Kim H.J."/>
            <person name="Triplett B.A."/>
        </authorList>
    </citation>
    <scope>NUCLEOTIDE SEQUENCE [LARGE SCALE GENOMIC DNA]</scope>
    <source>
        <strain evidence="2 3">SCA</strain>
    </source>
</reference>
<organism evidence="2 3">
    <name type="scientific">Anaerovirgula multivorans</name>
    <dbReference type="NCBI Taxonomy" id="312168"/>
    <lineage>
        <taxon>Bacteria</taxon>
        <taxon>Bacillati</taxon>
        <taxon>Bacillota</taxon>
        <taxon>Clostridia</taxon>
        <taxon>Peptostreptococcales</taxon>
        <taxon>Natronincolaceae</taxon>
        <taxon>Anaerovirgula</taxon>
    </lineage>
</organism>
<dbReference type="AlphaFoldDB" id="A0A239GB40"/>
<sequence>MSETSVVMMVLVLGFYGIGFIMLLNKAFKSKDTK</sequence>
<keyword evidence="1" id="KW-0472">Membrane</keyword>
<keyword evidence="1" id="KW-1133">Transmembrane helix</keyword>
<evidence type="ECO:0000313" key="2">
    <source>
        <dbReference type="EMBL" id="SNS66135.1"/>
    </source>
</evidence>
<keyword evidence="3" id="KW-1185">Reference proteome</keyword>
<gene>
    <name evidence="2" type="ORF">SAMN05446037_10169</name>
</gene>
<name>A0A239GB40_9FIRM</name>
<accession>A0A239GB40</accession>
<evidence type="ECO:0000313" key="3">
    <source>
        <dbReference type="Proteomes" id="UP000198304"/>
    </source>
</evidence>
<dbReference type="EMBL" id="FZOJ01000016">
    <property type="protein sequence ID" value="SNS66135.1"/>
    <property type="molecule type" value="Genomic_DNA"/>
</dbReference>